<dbReference type="Proteomes" id="UP000663940">
    <property type="component" value="Chromosome"/>
</dbReference>
<evidence type="ECO:0000313" key="2">
    <source>
        <dbReference type="Proteomes" id="UP000663940"/>
    </source>
</evidence>
<organism evidence="1 2">
    <name type="scientific">Mucilaginibacter rubeus</name>
    <dbReference type="NCBI Taxonomy" id="2027860"/>
    <lineage>
        <taxon>Bacteria</taxon>
        <taxon>Pseudomonadati</taxon>
        <taxon>Bacteroidota</taxon>
        <taxon>Sphingobacteriia</taxon>
        <taxon>Sphingobacteriales</taxon>
        <taxon>Sphingobacteriaceae</taxon>
        <taxon>Mucilaginibacter</taxon>
    </lineage>
</organism>
<name>A0ABX7UFD2_9SPHI</name>
<keyword evidence="2" id="KW-1185">Reference proteome</keyword>
<protein>
    <recommendedName>
        <fullName evidence="3">PRTRC system protein F</fullName>
    </recommendedName>
</protein>
<dbReference type="RefSeq" id="WP_112571090.1">
    <property type="nucleotide sequence ID" value="NZ_CP043450.1"/>
</dbReference>
<evidence type="ECO:0008006" key="3">
    <source>
        <dbReference type="Google" id="ProtNLM"/>
    </source>
</evidence>
<gene>
    <name evidence="1" type="ORF">J3L21_04795</name>
</gene>
<reference evidence="1 2" key="1">
    <citation type="submission" date="2021-03" db="EMBL/GenBank/DDBJ databases">
        <title>Mucilaginibacter strains isolated from gold and copper mining confer multi heavy-metal resistance.</title>
        <authorList>
            <person name="Li Y."/>
        </authorList>
    </citation>
    <scope>NUCLEOTIDE SEQUENCE [LARGE SCALE GENOMIC DNA]</scope>
    <source>
        <strain evidence="1 2">P2-4</strain>
    </source>
</reference>
<accession>A0ABX7UFD2</accession>
<evidence type="ECO:0000313" key="1">
    <source>
        <dbReference type="EMBL" id="QTE51293.1"/>
    </source>
</evidence>
<sequence length="319" mass="38001">MYQTATDLPKQSAVEGDFFKSLSYLTKHYGLNLTKYRQLPYPYNILMAQKEVNRQLKKKGRCRELLIVEQEDNHTCLTVKETFNQDFGLFYIPVMPIYDLWQNPEHTHCAELITAVCAYLYIEADVTYYRDEDTYMFYNYEILEEWITEGKDDMEEDDYNRQKTAYDNALKQGDFIQEKMMATGFRHSLDSLIANFNALSDFEKECLTVAQKCWDLWQTFPKMNLFKHASLQDYEVEDYEDNYVAMHEYFSFVGSVNDSVSDTLRDMVNNDFNERARYQEPEVVTFFNQAQPRYTDELAYEDKLYLLIDDLCTLLYHKP</sequence>
<proteinExistence type="predicted"/>
<dbReference type="EMBL" id="CP071880">
    <property type="protein sequence ID" value="QTE51293.1"/>
    <property type="molecule type" value="Genomic_DNA"/>
</dbReference>